<dbReference type="GO" id="GO:0020037">
    <property type="term" value="F:heme binding"/>
    <property type="evidence" value="ECO:0007669"/>
    <property type="project" value="InterPro"/>
</dbReference>
<feature type="transmembrane region" description="Helical" evidence="3">
    <location>
        <begin position="478"/>
        <end position="497"/>
    </location>
</feature>
<dbReference type="GO" id="GO:0016020">
    <property type="term" value="C:membrane"/>
    <property type="evidence" value="ECO:0007669"/>
    <property type="project" value="InterPro"/>
</dbReference>
<feature type="transmembrane region" description="Helical" evidence="3">
    <location>
        <begin position="183"/>
        <end position="205"/>
    </location>
</feature>
<dbReference type="GO" id="GO:0015232">
    <property type="term" value="F:heme transmembrane transporter activity"/>
    <property type="evidence" value="ECO:0007669"/>
    <property type="project" value="InterPro"/>
</dbReference>
<organism evidence="6 7">
    <name type="scientific">Candidatus Bilophila faecipullorum</name>
    <dbReference type="NCBI Taxonomy" id="2838482"/>
    <lineage>
        <taxon>Bacteria</taxon>
        <taxon>Pseudomonadati</taxon>
        <taxon>Thermodesulfobacteriota</taxon>
        <taxon>Desulfovibrionia</taxon>
        <taxon>Desulfovibrionales</taxon>
        <taxon>Desulfovibrionaceae</taxon>
        <taxon>Bilophila</taxon>
    </lineage>
</organism>
<reference evidence="6" key="1">
    <citation type="journal article" date="2021" name="PeerJ">
        <title>Extensive microbial diversity within the chicken gut microbiome revealed by metagenomics and culture.</title>
        <authorList>
            <person name="Gilroy R."/>
            <person name="Ravi A."/>
            <person name="Getino M."/>
            <person name="Pursley I."/>
            <person name="Horton D.L."/>
            <person name="Alikhan N.F."/>
            <person name="Baker D."/>
            <person name="Gharbi K."/>
            <person name="Hall N."/>
            <person name="Watson M."/>
            <person name="Adriaenssens E.M."/>
            <person name="Foster-Nyarko E."/>
            <person name="Jarju S."/>
            <person name="Secka A."/>
            <person name="Antonio M."/>
            <person name="Oren A."/>
            <person name="Chaudhuri R.R."/>
            <person name="La Ragione R."/>
            <person name="Hildebrand F."/>
            <person name="Pallen M.J."/>
        </authorList>
    </citation>
    <scope>NUCLEOTIDE SEQUENCE</scope>
    <source>
        <strain evidence="6">ChiSxjej5B17-1746</strain>
    </source>
</reference>
<feature type="transmembrane region" description="Helical" evidence="3">
    <location>
        <begin position="264"/>
        <end position="279"/>
    </location>
</feature>
<evidence type="ECO:0000256" key="3">
    <source>
        <dbReference type="SAM" id="Phobius"/>
    </source>
</evidence>
<dbReference type="Pfam" id="PF16327">
    <property type="entry name" value="CcmF_C"/>
    <property type="match status" value="1"/>
</dbReference>
<dbReference type="InterPro" id="IPR002541">
    <property type="entry name" value="Cyt_c_assembly"/>
</dbReference>
<dbReference type="Pfam" id="PF01578">
    <property type="entry name" value="Cytochrom_C_asm"/>
    <property type="match status" value="1"/>
</dbReference>
<keyword evidence="3" id="KW-0472">Membrane</keyword>
<feature type="transmembrane region" description="Helical" evidence="3">
    <location>
        <begin position="421"/>
        <end position="443"/>
    </location>
</feature>
<feature type="domain" description="Cytochrome c assembly protein" evidence="4">
    <location>
        <begin position="100"/>
        <end position="310"/>
    </location>
</feature>
<keyword evidence="3" id="KW-0812">Transmembrane</keyword>
<dbReference type="PANTHER" id="PTHR43653:SF1">
    <property type="entry name" value="CYTOCHROME C-TYPE BIOGENESIS PROTEIN CCMF"/>
    <property type="match status" value="1"/>
</dbReference>
<feature type="transmembrane region" description="Helical" evidence="3">
    <location>
        <begin position="225"/>
        <end position="244"/>
    </location>
</feature>
<keyword evidence="3" id="KW-1133">Transmembrane helix</keyword>
<feature type="transmembrane region" description="Helical" evidence="3">
    <location>
        <begin position="291"/>
        <end position="308"/>
    </location>
</feature>
<feature type="transmembrane region" description="Helical" evidence="3">
    <location>
        <begin position="107"/>
        <end position="124"/>
    </location>
</feature>
<protein>
    <submittedName>
        <fullName evidence="6">Cytochrome c biogenesis protein CcsA</fullName>
    </submittedName>
</protein>
<comment type="similarity">
    <text evidence="1">Belongs to the CcmF/CycK/Ccl1/NrfE/CcsA family.</text>
</comment>
<gene>
    <name evidence="6" type="primary">ccsA</name>
    <name evidence="6" type="ORF">H9874_01715</name>
</gene>
<feature type="transmembrane region" description="Helical" evidence="3">
    <location>
        <begin position="455"/>
        <end position="472"/>
    </location>
</feature>
<feature type="transmembrane region" description="Helical" evidence="3">
    <location>
        <begin position="366"/>
        <end position="387"/>
    </location>
</feature>
<feature type="domain" description="Cytochrome c-type biogenesis protein CcmF C-terminal" evidence="5">
    <location>
        <begin position="414"/>
        <end position="647"/>
    </location>
</feature>
<sequence>MYHLAFGLLALSMLCALGGAAWAIRSLWPTTAPQSVRGRRLKPAAGLALVEKANLVLTACYVLASAILLYALAAFDFSLVYVASYTDRLLPLFYRLTAFWAGQAGSMLFWAFSVAICGGLFQLTRSYKDLTPETRLWYWAFYLGIMAFFGLILVTWNNPFLMNHGTPPDGNGLNPLLQNPGMIFHPPLLFLGYGGFVIPGCLALAQTMSRRQSDERAWSDVARPFTLSAWAFLTAGIVLGGWWAYMELGWGGYWAWDPVENASLIPWLVATAALHTMIIESRRNKLHGVNVFLMALTTISAFFATYLVRSGVVQSVHAFGEGGVGVPLLLFILLATALSFWIAFLARRPGAGELSGIESREGFLVLTSWLLLALSLIILVATMWPVFTAFWKETVMGLAREAALDAAGHDHGGAVGLTADFYNRVCMPLFAVLVALLSLCPWLGWNGGVRDTRKLLIVVCAFIGSAAALYWLGYNLPVAVLGASASIAALVSMALKLLEKQVYGYGPSLAAYGIHVGVALIGLGIAFSGPYKIEAEPTLAIGESTQVGKFEVVFKNLYEGEGPGYVFLEGELEIRKDGKLVGIASPQRRVYAKWGQMQFAEAAVIPSLGNEFYATLMAVDRQNRAVFRLSSNPLVNWLWIGGTLMCLLPFIGFRRRGVRES</sequence>
<name>A0A9D1U884_9BACT</name>
<dbReference type="Proteomes" id="UP000824264">
    <property type="component" value="Unassembled WGS sequence"/>
</dbReference>
<evidence type="ECO:0000256" key="1">
    <source>
        <dbReference type="ARBA" id="ARBA00009186"/>
    </source>
</evidence>
<feature type="transmembrane region" description="Helical" evidence="3">
    <location>
        <begin position="634"/>
        <end position="653"/>
    </location>
</feature>
<dbReference type="EMBL" id="DXGI01000066">
    <property type="protein sequence ID" value="HIW77848.1"/>
    <property type="molecule type" value="Genomic_DNA"/>
</dbReference>
<dbReference type="GO" id="GO:0017004">
    <property type="term" value="P:cytochrome complex assembly"/>
    <property type="evidence" value="ECO:0007669"/>
    <property type="project" value="UniProtKB-KW"/>
</dbReference>
<comment type="caution">
    <text evidence="6">The sequence shown here is derived from an EMBL/GenBank/DDBJ whole genome shotgun (WGS) entry which is preliminary data.</text>
</comment>
<proteinExistence type="inferred from homology"/>
<dbReference type="InterPro" id="IPR003567">
    <property type="entry name" value="Cyt_c_biogenesis"/>
</dbReference>
<feature type="transmembrane region" description="Helical" evidence="3">
    <location>
        <begin position="509"/>
        <end position="529"/>
    </location>
</feature>
<dbReference type="InterPro" id="IPR032523">
    <property type="entry name" value="CcmF_C"/>
</dbReference>
<evidence type="ECO:0000256" key="2">
    <source>
        <dbReference type="ARBA" id="ARBA00022748"/>
    </source>
</evidence>
<evidence type="ECO:0000259" key="4">
    <source>
        <dbReference type="Pfam" id="PF01578"/>
    </source>
</evidence>
<evidence type="ECO:0000313" key="7">
    <source>
        <dbReference type="Proteomes" id="UP000824264"/>
    </source>
</evidence>
<feature type="transmembrane region" description="Helical" evidence="3">
    <location>
        <begin position="328"/>
        <end position="346"/>
    </location>
</feature>
<feature type="transmembrane region" description="Helical" evidence="3">
    <location>
        <begin position="136"/>
        <end position="156"/>
    </location>
</feature>
<keyword evidence="2" id="KW-0201">Cytochrome c-type biogenesis</keyword>
<reference evidence="6" key="2">
    <citation type="submission" date="2021-04" db="EMBL/GenBank/DDBJ databases">
        <authorList>
            <person name="Gilroy R."/>
        </authorList>
    </citation>
    <scope>NUCLEOTIDE SEQUENCE</scope>
    <source>
        <strain evidence="6">ChiSxjej5B17-1746</strain>
    </source>
</reference>
<evidence type="ECO:0000313" key="6">
    <source>
        <dbReference type="EMBL" id="HIW77848.1"/>
    </source>
</evidence>
<dbReference type="PANTHER" id="PTHR43653">
    <property type="entry name" value="CYTOCHROME C ASSEMBLY PROTEIN-RELATED"/>
    <property type="match status" value="1"/>
</dbReference>
<accession>A0A9D1U884</accession>
<dbReference type="PRINTS" id="PR01410">
    <property type="entry name" value="CCBIOGENESIS"/>
</dbReference>
<dbReference type="AlphaFoldDB" id="A0A9D1U884"/>
<evidence type="ECO:0000259" key="5">
    <source>
        <dbReference type="Pfam" id="PF16327"/>
    </source>
</evidence>